<evidence type="ECO:0000313" key="8">
    <source>
        <dbReference type="Proteomes" id="UP000799778"/>
    </source>
</evidence>
<dbReference type="EMBL" id="ML978066">
    <property type="protein sequence ID" value="KAF2021663.1"/>
    <property type="molecule type" value="Genomic_DNA"/>
</dbReference>
<keyword evidence="2" id="KW-0378">Hydrolase</keyword>
<feature type="active site" description="Proton donor" evidence="4">
    <location>
        <position position="148"/>
    </location>
</feature>
<feature type="region of interest" description="Disordered" evidence="5">
    <location>
        <begin position="41"/>
        <end position="60"/>
    </location>
</feature>
<accession>A0A6A5Y8W4</accession>
<dbReference type="PANTHER" id="PTHR11717:SF7">
    <property type="entry name" value="LOW MOLECULAR WEIGHT PHOSPHOTYROSINE PROTEIN PHOSPHATASE"/>
    <property type="match status" value="1"/>
</dbReference>
<dbReference type="SMART" id="SM00226">
    <property type="entry name" value="LMWPc"/>
    <property type="match status" value="1"/>
</dbReference>
<proteinExistence type="inferred from homology"/>
<evidence type="ECO:0000256" key="1">
    <source>
        <dbReference type="ARBA" id="ARBA00011063"/>
    </source>
</evidence>
<dbReference type="InterPro" id="IPR050438">
    <property type="entry name" value="LMW_PTPase"/>
</dbReference>
<dbReference type="Gene3D" id="3.40.50.2300">
    <property type="match status" value="1"/>
</dbReference>
<evidence type="ECO:0000256" key="2">
    <source>
        <dbReference type="ARBA" id="ARBA00022801"/>
    </source>
</evidence>
<evidence type="ECO:0000313" key="7">
    <source>
        <dbReference type="EMBL" id="KAF2021663.1"/>
    </source>
</evidence>
<dbReference type="GO" id="GO:0004725">
    <property type="term" value="F:protein tyrosine phosphatase activity"/>
    <property type="evidence" value="ECO:0007669"/>
    <property type="project" value="InterPro"/>
</dbReference>
<dbReference type="InterPro" id="IPR036196">
    <property type="entry name" value="Ptyr_pPase_sf"/>
</dbReference>
<name>A0A6A5Y8W4_9PLEO</name>
<dbReference type="PRINTS" id="PR00719">
    <property type="entry name" value="LMWPTPASE"/>
</dbReference>
<evidence type="ECO:0000256" key="3">
    <source>
        <dbReference type="ARBA" id="ARBA00022912"/>
    </source>
</evidence>
<feature type="active site" evidence="4">
    <location>
        <position position="23"/>
    </location>
</feature>
<keyword evidence="3" id="KW-0904">Protein phosphatase</keyword>
<dbReference type="AlphaFoldDB" id="A0A6A5Y8W4"/>
<keyword evidence="8" id="KW-1185">Reference proteome</keyword>
<dbReference type="SUPFAM" id="SSF52788">
    <property type="entry name" value="Phosphotyrosine protein phosphatases I"/>
    <property type="match status" value="1"/>
</dbReference>
<evidence type="ECO:0000256" key="4">
    <source>
        <dbReference type="PIRSR" id="PIRSR617867-1"/>
    </source>
</evidence>
<feature type="domain" description="Phosphotyrosine protein phosphatase I" evidence="6">
    <location>
        <begin position="11"/>
        <end position="175"/>
    </location>
</feature>
<comment type="similarity">
    <text evidence="1">Belongs to the low molecular weight phosphotyrosine protein phosphatase family.</text>
</comment>
<evidence type="ECO:0000256" key="5">
    <source>
        <dbReference type="SAM" id="MobiDB-lite"/>
    </source>
</evidence>
<reference evidence="7" key="1">
    <citation type="journal article" date="2020" name="Stud. Mycol.">
        <title>101 Dothideomycetes genomes: a test case for predicting lifestyles and emergence of pathogens.</title>
        <authorList>
            <person name="Haridas S."/>
            <person name="Albert R."/>
            <person name="Binder M."/>
            <person name="Bloem J."/>
            <person name="Labutti K."/>
            <person name="Salamov A."/>
            <person name="Andreopoulos B."/>
            <person name="Baker S."/>
            <person name="Barry K."/>
            <person name="Bills G."/>
            <person name="Bluhm B."/>
            <person name="Cannon C."/>
            <person name="Castanera R."/>
            <person name="Culley D."/>
            <person name="Daum C."/>
            <person name="Ezra D."/>
            <person name="Gonzalez J."/>
            <person name="Henrissat B."/>
            <person name="Kuo A."/>
            <person name="Liang C."/>
            <person name="Lipzen A."/>
            <person name="Lutzoni F."/>
            <person name="Magnuson J."/>
            <person name="Mondo S."/>
            <person name="Nolan M."/>
            <person name="Ohm R."/>
            <person name="Pangilinan J."/>
            <person name="Park H.-J."/>
            <person name="Ramirez L."/>
            <person name="Alfaro M."/>
            <person name="Sun H."/>
            <person name="Tritt A."/>
            <person name="Yoshinaga Y."/>
            <person name="Zwiers L.-H."/>
            <person name="Turgeon B."/>
            <person name="Goodwin S."/>
            <person name="Spatafora J."/>
            <person name="Crous P."/>
            <person name="Grigoriev I."/>
        </authorList>
    </citation>
    <scope>NUCLEOTIDE SEQUENCE</scope>
    <source>
        <strain evidence="7">CBS 175.79</strain>
    </source>
</reference>
<organism evidence="7 8">
    <name type="scientific">Aaosphaeria arxii CBS 175.79</name>
    <dbReference type="NCBI Taxonomy" id="1450172"/>
    <lineage>
        <taxon>Eukaryota</taxon>
        <taxon>Fungi</taxon>
        <taxon>Dikarya</taxon>
        <taxon>Ascomycota</taxon>
        <taxon>Pezizomycotina</taxon>
        <taxon>Dothideomycetes</taxon>
        <taxon>Pleosporomycetidae</taxon>
        <taxon>Pleosporales</taxon>
        <taxon>Pleosporales incertae sedis</taxon>
        <taxon>Aaosphaeria</taxon>
    </lineage>
</organism>
<dbReference type="PANTHER" id="PTHR11717">
    <property type="entry name" value="LOW MOLECULAR WEIGHT PROTEIN TYROSINE PHOSPHATASE"/>
    <property type="match status" value="1"/>
</dbReference>
<dbReference type="CDD" id="cd16343">
    <property type="entry name" value="LMWPTP"/>
    <property type="match status" value="1"/>
</dbReference>
<dbReference type="InterPro" id="IPR023485">
    <property type="entry name" value="Ptyr_pPase"/>
</dbReference>
<dbReference type="GeneID" id="54287197"/>
<evidence type="ECO:0000259" key="6">
    <source>
        <dbReference type="SMART" id="SM00226"/>
    </source>
</evidence>
<gene>
    <name evidence="7" type="ORF">BU24DRAFT_430256</name>
</gene>
<feature type="active site" description="Nucleophile" evidence="4">
    <location>
        <position position="17"/>
    </location>
</feature>
<dbReference type="InterPro" id="IPR017867">
    <property type="entry name" value="Tyr_phospatase_low_mol_wt"/>
</dbReference>
<dbReference type="Pfam" id="PF01451">
    <property type="entry name" value="LMWPc"/>
    <property type="match status" value="1"/>
</dbReference>
<dbReference type="Proteomes" id="UP000799778">
    <property type="component" value="Unassembled WGS sequence"/>
</dbReference>
<dbReference type="RefSeq" id="XP_033390002.1">
    <property type="nucleotide sequence ID" value="XM_033529800.1"/>
</dbReference>
<sequence>MAIDQSTIQPVSVLFVCLGNICRSTMAEGVFRSLTQHPSHPLVSHVDSSGTGAYHAGDDPDYRTMETLEKHGITDYTHRARKFRRGDFKNFDYILAMDKTNLRNLLSMRNEEVRISGGEAGLGKVMLFGEFGGKGKEKGTTKGEVIDDPYYGDDNTGFEVAYEQCTRFSRAFLKELEAGNL</sequence>
<protein>
    <submittedName>
        <fullName evidence="7">Phosphotyrosine protein phosphatases I</fullName>
    </submittedName>
</protein>
<dbReference type="OrthoDB" id="3388at2759"/>